<dbReference type="InterPro" id="IPR027417">
    <property type="entry name" value="P-loop_NTPase"/>
</dbReference>
<feature type="domain" description="NadR/Ttd14 AAA" evidence="1">
    <location>
        <begin position="7"/>
        <end position="163"/>
    </location>
</feature>
<evidence type="ECO:0000313" key="2">
    <source>
        <dbReference type="EMBL" id="GET33470.1"/>
    </source>
</evidence>
<keyword evidence="3" id="KW-1185">Reference proteome</keyword>
<comment type="caution">
    <text evidence="2">The sequence shown here is derived from an EMBL/GenBank/DDBJ whole genome shotgun (WGS) entry which is preliminary data.</text>
</comment>
<dbReference type="InterPro" id="IPR052735">
    <property type="entry name" value="NAD_biosynth-regulator"/>
</dbReference>
<dbReference type="SUPFAM" id="SSF52540">
    <property type="entry name" value="P-loop containing nucleoside triphosphate hydrolases"/>
    <property type="match status" value="1"/>
</dbReference>
<dbReference type="Gene3D" id="3.40.50.300">
    <property type="entry name" value="P-loop containing nucleotide triphosphate hydrolases"/>
    <property type="match status" value="1"/>
</dbReference>
<proteinExistence type="predicted"/>
<dbReference type="PANTHER" id="PTHR37512">
    <property type="entry name" value="TRIFUNCTIONAL NAD BIOSYNTHESIS/REGULATOR PROTEIN NADR"/>
    <property type="match status" value="1"/>
</dbReference>
<dbReference type="Proteomes" id="UP000391834">
    <property type="component" value="Unassembled WGS sequence"/>
</dbReference>
<dbReference type="OrthoDB" id="9151999at2"/>
<dbReference type="InterPro" id="IPR038727">
    <property type="entry name" value="NadR/Ttd14_AAA_dom"/>
</dbReference>
<dbReference type="PANTHER" id="PTHR37512:SF1">
    <property type="entry name" value="NADR_TTD14 AAA DOMAIN-CONTAINING PROTEIN"/>
    <property type="match status" value="1"/>
</dbReference>
<sequence length="175" mass="20594">MTEKMKRIVITGPESTGKTELARTLAEHFQTVWVPEYARSYVENIERAYTREDVENIARYQLSQEQAFQAKAQNGFLFFDTWFIITKIWFDVVYGECPQWITEHISNSQIDLFLVCDTDLPWIPDSVRENGGEKRNELMQMYCREIESFGFHYAKVSGNGENRLKNALKLIEEEF</sequence>
<evidence type="ECO:0000259" key="1">
    <source>
        <dbReference type="Pfam" id="PF13521"/>
    </source>
</evidence>
<evidence type="ECO:0000313" key="3">
    <source>
        <dbReference type="Proteomes" id="UP000391834"/>
    </source>
</evidence>
<dbReference type="Pfam" id="PF13521">
    <property type="entry name" value="AAA_28"/>
    <property type="match status" value="1"/>
</dbReference>
<reference evidence="2 3" key="1">
    <citation type="submission" date="2019-10" db="EMBL/GenBank/DDBJ databases">
        <title>Prolixibacter strains distinguished by the presence of nitrate reductase genes were adept at nitrate-dependent anaerobic corrosion of metallic iron and carbon steel.</title>
        <authorList>
            <person name="Iino T."/>
            <person name="Shono N."/>
            <person name="Ito K."/>
            <person name="Nakamura R."/>
            <person name="Sueoka K."/>
            <person name="Harayama S."/>
            <person name="Ohkuma M."/>
        </authorList>
    </citation>
    <scope>NUCLEOTIDE SEQUENCE [LARGE SCALE GENOMIC DNA]</scope>
    <source>
        <strain evidence="2 3">JCM 13498</strain>
    </source>
</reference>
<organism evidence="2 3">
    <name type="scientific">Prolixibacter bellariivorans</name>
    <dbReference type="NCBI Taxonomy" id="314319"/>
    <lineage>
        <taxon>Bacteria</taxon>
        <taxon>Pseudomonadati</taxon>
        <taxon>Bacteroidota</taxon>
        <taxon>Bacteroidia</taxon>
        <taxon>Marinilabiliales</taxon>
        <taxon>Prolixibacteraceae</taxon>
        <taxon>Prolixibacter</taxon>
    </lineage>
</organism>
<name>A0A5M4B000_9BACT</name>
<dbReference type="AlphaFoldDB" id="A0A5M4B000"/>
<protein>
    <recommendedName>
        <fullName evidence="1">NadR/Ttd14 AAA domain-containing protein</fullName>
    </recommendedName>
</protein>
<dbReference type="EMBL" id="BLAX01000001">
    <property type="protein sequence ID" value="GET33470.1"/>
    <property type="molecule type" value="Genomic_DNA"/>
</dbReference>
<gene>
    <name evidence="2" type="ORF">PbJCM13498_23330</name>
</gene>
<accession>A0A5M4B000</accession>